<protein>
    <submittedName>
        <fullName evidence="1">Uncharacterized protein</fullName>
    </submittedName>
</protein>
<comment type="caution">
    <text evidence="1">The sequence shown here is derived from an EMBL/GenBank/DDBJ whole genome shotgun (WGS) entry which is preliminary data.</text>
</comment>
<keyword evidence="2" id="KW-1185">Reference proteome</keyword>
<sequence length="219" mass="24789">MVDIMGNRDNQAFAGIGRHLAHDFLHLQGLFPTTPPLFVCQDGNRFNSFKSGIGSYMAIWSNIDYLRKTANSVNSHNPLAYNTKSFTNYFSSYLHVFRRSQTEVSVDLYNQMVGEGLLNPAHVIGQPYEANESEFERVRRSKWLPVYQRGKDIYTVICARCPDGWQDGPKVTNTDLRLDGYKTTIGVAEFREVKNNKINCVDSESRGQVGRRPGVGDLV</sequence>
<dbReference type="Proteomes" id="UP000790377">
    <property type="component" value="Unassembled WGS sequence"/>
</dbReference>
<gene>
    <name evidence="1" type="ORF">BJ138DRAFT_1016601</name>
</gene>
<reference evidence="1" key="1">
    <citation type="journal article" date="2021" name="New Phytol.">
        <title>Evolutionary innovations through gain and loss of genes in the ectomycorrhizal Boletales.</title>
        <authorList>
            <person name="Wu G."/>
            <person name="Miyauchi S."/>
            <person name="Morin E."/>
            <person name="Kuo A."/>
            <person name="Drula E."/>
            <person name="Varga T."/>
            <person name="Kohler A."/>
            <person name="Feng B."/>
            <person name="Cao Y."/>
            <person name="Lipzen A."/>
            <person name="Daum C."/>
            <person name="Hundley H."/>
            <person name="Pangilinan J."/>
            <person name="Johnson J."/>
            <person name="Barry K."/>
            <person name="LaButti K."/>
            <person name="Ng V."/>
            <person name="Ahrendt S."/>
            <person name="Min B."/>
            <person name="Choi I.G."/>
            <person name="Park H."/>
            <person name="Plett J.M."/>
            <person name="Magnuson J."/>
            <person name="Spatafora J.W."/>
            <person name="Nagy L.G."/>
            <person name="Henrissat B."/>
            <person name="Grigoriev I.V."/>
            <person name="Yang Z.L."/>
            <person name="Xu J."/>
            <person name="Martin F.M."/>
        </authorList>
    </citation>
    <scope>NUCLEOTIDE SEQUENCE</scope>
    <source>
        <strain evidence="1">ATCC 28755</strain>
    </source>
</reference>
<name>A0ACB7ZZV9_9AGAM</name>
<evidence type="ECO:0000313" key="2">
    <source>
        <dbReference type="Proteomes" id="UP000790377"/>
    </source>
</evidence>
<proteinExistence type="predicted"/>
<accession>A0ACB7ZZV9</accession>
<evidence type="ECO:0000313" key="1">
    <source>
        <dbReference type="EMBL" id="KAH7906212.1"/>
    </source>
</evidence>
<organism evidence="1 2">
    <name type="scientific">Hygrophoropsis aurantiaca</name>
    <dbReference type="NCBI Taxonomy" id="72124"/>
    <lineage>
        <taxon>Eukaryota</taxon>
        <taxon>Fungi</taxon>
        <taxon>Dikarya</taxon>
        <taxon>Basidiomycota</taxon>
        <taxon>Agaricomycotina</taxon>
        <taxon>Agaricomycetes</taxon>
        <taxon>Agaricomycetidae</taxon>
        <taxon>Boletales</taxon>
        <taxon>Coniophorineae</taxon>
        <taxon>Hygrophoropsidaceae</taxon>
        <taxon>Hygrophoropsis</taxon>
    </lineage>
</organism>
<dbReference type="EMBL" id="MU268052">
    <property type="protein sequence ID" value="KAH7906212.1"/>
    <property type="molecule type" value="Genomic_DNA"/>
</dbReference>